<evidence type="ECO:0000313" key="1">
    <source>
        <dbReference type="EMBL" id="KAG0657074.1"/>
    </source>
</evidence>
<reference evidence="1 2" key="1">
    <citation type="submission" date="2020-11" db="EMBL/GenBank/DDBJ databases">
        <title>Kefir isolates.</title>
        <authorList>
            <person name="Marcisauskas S."/>
            <person name="Kim Y."/>
            <person name="Blasche S."/>
        </authorList>
    </citation>
    <scope>NUCLEOTIDE SEQUENCE [LARGE SCALE GENOMIC DNA]</scope>
    <source>
        <strain evidence="1 2">OG2</strain>
    </source>
</reference>
<organism evidence="1 2">
    <name type="scientific">Maudiozyma exigua</name>
    <name type="common">Yeast</name>
    <name type="synonym">Kazachstania exigua</name>
    <dbReference type="NCBI Taxonomy" id="34358"/>
    <lineage>
        <taxon>Eukaryota</taxon>
        <taxon>Fungi</taxon>
        <taxon>Dikarya</taxon>
        <taxon>Ascomycota</taxon>
        <taxon>Saccharomycotina</taxon>
        <taxon>Saccharomycetes</taxon>
        <taxon>Saccharomycetales</taxon>
        <taxon>Saccharomycetaceae</taxon>
        <taxon>Maudiozyma</taxon>
    </lineage>
</organism>
<proteinExistence type="predicted"/>
<evidence type="ECO:0000313" key="2">
    <source>
        <dbReference type="Proteomes" id="UP000750334"/>
    </source>
</evidence>
<accession>A0A9P6VY87</accession>
<name>A0A9P6VY87_MAUEX</name>
<gene>
    <name evidence="1" type="ORF">C6P45_002530</name>
</gene>
<sequence>MVMTTVLRKLLPFAFSSRSKHPVEDEARKMAMISRSKYKKPNKKIKGKKDSNKKKNTVPILVVEDSDNEPKVPIDYKAPNNDPLYINAIDEAIRYKLIYLGEQPDISTISTIGKILTQYQKSNNPYRQHYDSSLHIVRNPSTDSDNSNNEVIDKENELHKDISNGVSISNVKERKHIKRINAKNRNTMIEPLLHNKNLNVNNEQEDTINFITKRSTNSNISSDNKHITKTKIQNKKKKSKSSRLDKYKINRMIKQTNTESIMKGMYIY</sequence>
<comment type="caution">
    <text evidence="1">The sequence shown here is derived from an EMBL/GenBank/DDBJ whole genome shotgun (WGS) entry which is preliminary data.</text>
</comment>
<keyword evidence="2" id="KW-1185">Reference proteome</keyword>
<dbReference type="EMBL" id="PUHR01000244">
    <property type="protein sequence ID" value="KAG0657074.1"/>
    <property type="molecule type" value="Genomic_DNA"/>
</dbReference>
<dbReference type="AlphaFoldDB" id="A0A9P6VY87"/>
<dbReference type="Proteomes" id="UP000750334">
    <property type="component" value="Unassembled WGS sequence"/>
</dbReference>
<dbReference type="OrthoDB" id="4069330at2759"/>
<protein>
    <submittedName>
        <fullName evidence="1">Uncharacterized protein</fullName>
    </submittedName>
</protein>